<accession>A0ABQ9HGC7</accession>
<evidence type="ECO:0000313" key="3">
    <source>
        <dbReference type="Proteomes" id="UP001159363"/>
    </source>
</evidence>
<reference evidence="2 3" key="1">
    <citation type="submission" date="2023-02" db="EMBL/GenBank/DDBJ databases">
        <title>LHISI_Scaffold_Assembly.</title>
        <authorList>
            <person name="Stuart O.P."/>
            <person name="Cleave R."/>
            <person name="Magrath M.J.L."/>
            <person name="Mikheyev A.S."/>
        </authorList>
    </citation>
    <scope>NUCLEOTIDE SEQUENCE [LARGE SCALE GENOMIC DNA]</scope>
    <source>
        <strain evidence="2">Daus_M_001</strain>
        <tissue evidence="2">Leg muscle</tissue>
    </source>
</reference>
<feature type="region of interest" description="Disordered" evidence="1">
    <location>
        <begin position="473"/>
        <end position="509"/>
    </location>
</feature>
<feature type="region of interest" description="Disordered" evidence="1">
    <location>
        <begin position="261"/>
        <end position="286"/>
    </location>
</feature>
<sequence length="509" mass="55454">MGCAALQQKSNPVFHAVNIIGGKRMGFVTEDYTVPFCTPRSDGAEITQWTRIQEDPGSIPGPAILISVFHDFPKSLQANARMGPLQRPWPIPSQSFPQSLFPVQLAPLYLLWRKRCNMMRRVSVFALQRRALLGSRVVEARQWREYSGSMPPRCSAPTVSKYPEGLVNGTLLEFSLQATVTEWLACSPPTKAIQVQSPGGSLRIFACGNRAGPTDDAVGRYCSVLTSTTLIGSQDLDVKNCRTLFTQFSLTWLVPYNERSNSVQDQKQHASSPLPSGNGRNGDMALTAQRGPALGIDVEIQPHVLMGLGGGGGTVYNRHGSAEGVGPGLLYARRNEACCGQPRGCVPTAHRTPCPHPPTPPLPHPTREKAPGSDGDGCPFDIAFGAQSCATCTTHPRSLGIATAGDASTTGTRAVMRSLIGKDIWIYNTFTVTSQFSEDLLKFYFQDIPHIMSDIRPNLPAGFLRYQEQLTTGNSNLKGGKHRNTFTESPKTLPRRTKAPQDLAREHTN</sequence>
<organism evidence="2 3">
    <name type="scientific">Dryococelus australis</name>
    <dbReference type="NCBI Taxonomy" id="614101"/>
    <lineage>
        <taxon>Eukaryota</taxon>
        <taxon>Metazoa</taxon>
        <taxon>Ecdysozoa</taxon>
        <taxon>Arthropoda</taxon>
        <taxon>Hexapoda</taxon>
        <taxon>Insecta</taxon>
        <taxon>Pterygota</taxon>
        <taxon>Neoptera</taxon>
        <taxon>Polyneoptera</taxon>
        <taxon>Phasmatodea</taxon>
        <taxon>Verophasmatodea</taxon>
        <taxon>Anareolatae</taxon>
        <taxon>Phasmatidae</taxon>
        <taxon>Eurycanthinae</taxon>
        <taxon>Dryococelus</taxon>
    </lineage>
</organism>
<protein>
    <submittedName>
        <fullName evidence="2">Uncharacterized protein</fullName>
    </submittedName>
</protein>
<proteinExistence type="predicted"/>
<evidence type="ECO:0000313" key="2">
    <source>
        <dbReference type="EMBL" id="KAJ8883299.1"/>
    </source>
</evidence>
<keyword evidence="3" id="KW-1185">Reference proteome</keyword>
<comment type="caution">
    <text evidence="2">The sequence shown here is derived from an EMBL/GenBank/DDBJ whole genome shotgun (WGS) entry which is preliminary data.</text>
</comment>
<dbReference type="Proteomes" id="UP001159363">
    <property type="component" value="Chromosome 4"/>
</dbReference>
<gene>
    <name evidence="2" type="ORF">PR048_015142</name>
</gene>
<dbReference type="EMBL" id="JARBHB010000005">
    <property type="protein sequence ID" value="KAJ8883299.1"/>
    <property type="molecule type" value="Genomic_DNA"/>
</dbReference>
<name>A0ABQ9HGC7_9NEOP</name>
<evidence type="ECO:0000256" key="1">
    <source>
        <dbReference type="SAM" id="MobiDB-lite"/>
    </source>
</evidence>
<feature type="compositionally biased region" description="Polar residues" evidence="1">
    <location>
        <begin position="261"/>
        <end position="275"/>
    </location>
</feature>